<feature type="transmembrane region" description="Helical" evidence="16">
    <location>
        <begin position="161"/>
        <end position="179"/>
    </location>
</feature>
<keyword evidence="13" id="KW-0406">Ion transport</keyword>
<dbReference type="Gene3D" id="1.20.1110.10">
    <property type="entry name" value="Calcium-transporting ATPase, transmembrane domain"/>
    <property type="match status" value="1"/>
</dbReference>
<dbReference type="GO" id="GO:0005388">
    <property type="term" value="F:P-type calcium transporter activity"/>
    <property type="evidence" value="ECO:0007669"/>
    <property type="project" value="UniProtKB-EC"/>
</dbReference>
<reference evidence="18 19" key="1">
    <citation type="submission" date="2020-08" db="EMBL/GenBank/DDBJ databases">
        <authorList>
            <person name="Koutsovoulos G."/>
            <person name="Danchin GJ E."/>
        </authorList>
    </citation>
    <scope>NUCLEOTIDE SEQUENCE [LARGE SCALE GENOMIC DNA]</scope>
</reference>
<evidence type="ECO:0000256" key="2">
    <source>
        <dbReference type="ARBA" id="ARBA00012790"/>
    </source>
</evidence>
<keyword evidence="12 16" id="KW-1133">Transmembrane helix</keyword>
<dbReference type="FunFam" id="1.20.1110.10:FF:000002">
    <property type="entry name" value="Calcium-transporting ATPase"/>
    <property type="match status" value="1"/>
</dbReference>
<proteinExistence type="predicted"/>
<keyword evidence="4" id="KW-0109">Calcium transport</keyword>
<feature type="region of interest" description="Disordered" evidence="15">
    <location>
        <begin position="281"/>
        <end position="321"/>
    </location>
</feature>
<feature type="domain" description="Cation-transporting P-type ATPase N-terminal" evidence="17">
    <location>
        <begin position="44"/>
        <end position="118"/>
    </location>
</feature>
<accession>A0A6V7Y1A1</accession>
<dbReference type="Pfam" id="PF00690">
    <property type="entry name" value="Cation_ATPase_N"/>
    <property type="match status" value="1"/>
</dbReference>
<evidence type="ECO:0000256" key="7">
    <source>
        <dbReference type="ARBA" id="ARBA00022741"/>
    </source>
</evidence>
<keyword evidence="11" id="KW-1278">Translocase</keyword>
<gene>
    <name evidence="18" type="ORF">MENT_LOCUS59126</name>
</gene>
<dbReference type="SUPFAM" id="SSF81653">
    <property type="entry name" value="Calcium ATPase, transduction domain A"/>
    <property type="match status" value="1"/>
</dbReference>
<evidence type="ECO:0000256" key="1">
    <source>
        <dbReference type="ARBA" id="ARBA00004127"/>
    </source>
</evidence>
<dbReference type="GO" id="GO:0012505">
    <property type="term" value="C:endomembrane system"/>
    <property type="evidence" value="ECO:0007669"/>
    <property type="project" value="UniProtKB-SubCell"/>
</dbReference>
<dbReference type="EC" id="7.2.2.10" evidence="2"/>
<dbReference type="EMBL" id="CAJEWN010002801">
    <property type="protein sequence ID" value="CAD2205324.1"/>
    <property type="molecule type" value="Genomic_DNA"/>
</dbReference>
<keyword evidence="8" id="KW-0106">Calcium</keyword>
<evidence type="ECO:0000256" key="12">
    <source>
        <dbReference type="ARBA" id="ARBA00022989"/>
    </source>
</evidence>
<dbReference type="Gene3D" id="2.70.150.10">
    <property type="entry name" value="Calcium-transporting ATPase, cytoplasmic transduction domain A"/>
    <property type="match status" value="1"/>
</dbReference>
<feature type="compositionally biased region" description="Low complexity" evidence="15">
    <location>
        <begin position="281"/>
        <end position="295"/>
    </location>
</feature>
<comment type="caution">
    <text evidence="18">The sequence shown here is derived from an EMBL/GenBank/DDBJ whole genome shotgun (WGS) entry which is preliminary data.</text>
</comment>
<keyword evidence="9" id="KW-0067">ATP-binding</keyword>
<evidence type="ECO:0000256" key="6">
    <source>
        <dbReference type="ARBA" id="ARBA00022723"/>
    </source>
</evidence>
<evidence type="ECO:0000256" key="3">
    <source>
        <dbReference type="ARBA" id="ARBA00022448"/>
    </source>
</evidence>
<dbReference type="InterPro" id="IPR008250">
    <property type="entry name" value="ATPase_P-typ_transduc_dom_A_sf"/>
</dbReference>
<evidence type="ECO:0000256" key="15">
    <source>
        <dbReference type="SAM" id="MobiDB-lite"/>
    </source>
</evidence>
<dbReference type="InterPro" id="IPR004014">
    <property type="entry name" value="ATPase_P-typ_cation-transptr_N"/>
</dbReference>
<keyword evidence="7" id="KW-0547">Nucleotide-binding</keyword>
<evidence type="ECO:0000259" key="17">
    <source>
        <dbReference type="SMART" id="SM00831"/>
    </source>
</evidence>
<keyword evidence="10" id="KW-0460">Magnesium</keyword>
<evidence type="ECO:0000256" key="9">
    <source>
        <dbReference type="ARBA" id="ARBA00022840"/>
    </source>
</evidence>
<evidence type="ECO:0000313" key="18">
    <source>
        <dbReference type="EMBL" id="CAD2205324.1"/>
    </source>
</evidence>
<dbReference type="GO" id="GO:0005886">
    <property type="term" value="C:plasma membrane"/>
    <property type="evidence" value="ECO:0007669"/>
    <property type="project" value="TreeGrafter"/>
</dbReference>
<dbReference type="PANTHER" id="PTHR24093:SF369">
    <property type="entry name" value="CALCIUM-TRANSPORTING ATPASE"/>
    <property type="match status" value="1"/>
</dbReference>
<dbReference type="Proteomes" id="UP000580250">
    <property type="component" value="Unassembled WGS sequence"/>
</dbReference>
<dbReference type="AlphaFoldDB" id="A0A6V7Y1A1"/>
<evidence type="ECO:0000256" key="14">
    <source>
        <dbReference type="ARBA" id="ARBA00023136"/>
    </source>
</evidence>
<evidence type="ECO:0000256" key="16">
    <source>
        <dbReference type="SAM" id="Phobius"/>
    </source>
</evidence>
<evidence type="ECO:0000256" key="8">
    <source>
        <dbReference type="ARBA" id="ARBA00022837"/>
    </source>
</evidence>
<dbReference type="GO" id="GO:0046872">
    <property type="term" value="F:metal ion binding"/>
    <property type="evidence" value="ECO:0007669"/>
    <property type="project" value="UniProtKB-KW"/>
</dbReference>
<evidence type="ECO:0000313" key="19">
    <source>
        <dbReference type="Proteomes" id="UP000580250"/>
    </source>
</evidence>
<keyword evidence="6" id="KW-0479">Metal-binding</keyword>
<sequence>MPTRDSLAVESTSVNTKGFDVSLKELCQLMDMRGPNALEKINADYGGLEGLCAKIQTDPFSGLPNSSAELERRRNVFGRNEIPPLPPKSFIRLAWEALQDVTLIILLIAAIISFCISFYTGNTSKNNLNNLKTTTTTIIPDLNNTNKEVINDEHAGRIEGVAILIAVIVVVLVTALNDWSKEKQFRGLQSKIETEHKFSVIRDSKPVDIVINEIVVGDICRVDESSLTGESDHIRKSPEVDPVLLSGTHAMEGSGRMVVCAVGVNSQTGIIMTLLGVTKEGGNNNGSNGNTPQNNQHSINNHRKSTKINNNNDSHKCNGRK</sequence>
<keyword evidence="3" id="KW-0813">Transport</keyword>
<evidence type="ECO:0000256" key="5">
    <source>
        <dbReference type="ARBA" id="ARBA00022692"/>
    </source>
</evidence>
<evidence type="ECO:0000256" key="13">
    <source>
        <dbReference type="ARBA" id="ARBA00023065"/>
    </source>
</evidence>
<comment type="subcellular location">
    <subcellularLocation>
        <location evidence="1">Endomembrane system</location>
        <topology evidence="1">Multi-pass membrane protein</topology>
    </subcellularLocation>
</comment>
<protein>
    <recommendedName>
        <fullName evidence="2">P-type Ca(2+) transporter</fullName>
        <ecNumber evidence="2">7.2.2.10</ecNumber>
    </recommendedName>
</protein>
<feature type="transmembrane region" description="Helical" evidence="16">
    <location>
        <begin position="101"/>
        <end position="121"/>
    </location>
</feature>
<dbReference type="GO" id="GO:0005524">
    <property type="term" value="F:ATP binding"/>
    <property type="evidence" value="ECO:0007669"/>
    <property type="project" value="UniProtKB-KW"/>
</dbReference>
<dbReference type="OrthoDB" id="116380at2759"/>
<evidence type="ECO:0000256" key="4">
    <source>
        <dbReference type="ARBA" id="ARBA00022568"/>
    </source>
</evidence>
<dbReference type="Pfam" id="PF00122">
    <property type="entry name" value="E1-E2_ATPase"/>
    <property type="match status" value="1"/>
</dbReference>
<dbReference type="InterPro" id="IPR059000">
    <property type="entry name" value="ATPase_P-type_domA"/>
</dbReference>
<evidence type="ECO:0000256" key="11">
    <source>
        <dbReference type="ARBA" id="ARBA00022967"/>
    </source>
</evidence>
<name>A0A6V7Y1A1_MELEN</name>
<keyword evidence="14 16" id="KW-0472">Membrane</keyword>
<dbReference type="SUPFAM" id="SSF81665">
    <property type="entry name" value="Calcium ATPase, transmembrane domain M"/>
    <property type="match status" value="1"/>
</dbReference>
<keyword evidence="5 16" id="KW-0812">Transmembrane</keyword>
<dbReference type="GO" id="GO:0051480">
    <property type="term" value="P:regulation of cytosolic calcium ion concentration"/>
    <property type="evidence" value="ECO:0007669"/>
    <property type="project" value="TreeGrafter"/>
</dbReference>
<evidence type="ECO:0000256" key="10">
    <source>
        <dbReference type="ARBA" id="ARBA00022842"/>
    </source>
</evidence>
<organism evidence="18 19">
    <name type="scientific">Meloidogyne enterolobii</name>
    <name type="common">Root-knot nematode worm</name>
    <name type="synonym">Meloidogyne mayaguensis</name>
    <dbReference type="NCBI Taxonomy" id="390850"/>
    <lineage>
        <taxon>Eukaryota</taxon>
        <taxon>Metazoa</taxon>
        <taxon>Ecdysozoa</taxon>
        <taxon>Nematoda</taxon>
        <taxon>Chromadorea</taxon>
        <taxon>Rhabditida</taxon>
        <taxon>Tylenchina</taxon>
        <taxon>Tylenchomorpha</taxon>
        <taxon>Tylenchoidea</taxon>
        <taxon>Meloidogynidae</taxon>
        <taxon>Meloidogyninae</taxon>
        <taxon>Meloidogyne</taxon>
    </lineage>
</organism>
<dbReference type="PANTHER" id="PTHR24093">
    <property type="entry name" value="CATION TRANSPORTING ATPASE"/>
    <property type="match status" value="1"/>
</dbReference>
<dbReference type="InterPro" id="IPR023298">
    <property type="entry name" value="ATPase_P-typ_TM_dom_sf"/>
</dbReference>
<dbReference type="SMART" id="SM00831">
    <property type="entry name" value="Cation_ATPase_N"/>
    <property type="match status" value="1"/>
</dbReference>